<accession>A0ABD3NEL4</accession>
<dbReference type="Pfam" id="PF13426">
    <property type="entry name" value="PAS_9"/>
    <property type="match status" value="1"/>
</dbReference>
<feature type="compositionally biased region" description="Low complexity" evidence="3">
    <location>
        <begin position="1"/>
        <end position="17"/>
    </location>
</feature>
<dbReference type="AlphaFoldDB" id="A0ABD3NEL4"/>
<dbReference type="CDD" id="cd14809">
    <property type="entry name" value="bZIP_AUREO-like"/>
    <property type="match status" value="1"/>
</dbReference>
<dbReference type="Proteomes" id="UP001530400">
    <property type="component" value="Unassembled WGS sequence"/>
</dbReference>
<evidence type="ECO:0000259" key="4">
    <source>
        <dbReference type="Pfam" id="PF13426"/>
    </source>
</evidence>
<feature type="compositionally biased region" description="Low complexity" evidence="3">
    <location>
        <begin position="80"/>
        <end position="106"/>
    </location>
</feature>
<feature type="region of interest" description="Disordered" evidence="3">
    <location>
        <begin position="1"/>
        <end position="32"/>
    </location>
</feature>
<feature type="compositionally biased region" description="Low complexity" evidence="3">
    <location>
        <begin position="879"/>
        <end position="909"/>
    </location>
</feature>
<feature type="region of interest" description="Disordered" evidence="3">
    <location>
        <begin position="265"/>
        <end position="299"/>
    </location>
</feature>
<comment type="caution">
    <text evidence="5">The sequence shown here is derived from an EMBL/GenBank/DDBJ whole genome shotgun (WGS) entry which is preliminary data.</text>
</comment>
<feature type="region of interest" description="Disordered" evidence="3">
    <location>
        <begin position="476"/>
        <end position="506"/>
    </location>
</feature>
<dbReference type="SUPFAM" id="SSF57959">
    <property type="entry name" value="Leucine zipper domain"/>
    <property type="match status" value="1"/>
</dbReference>
<organism evidence="5 6">
    <name type="scientific">Cyclotella atomus</name>
    <dbReference type="NCBI Taxonomy" id="382360"/>
    <lineage>
        <taxon>Eukaryota</taxon>
        <taxon>Sar</taxon>
        <taxon>Stramenopiles</taxon>
        <taxon>Ochrophyta</taxon>
        <taxon>Bacillariophyta</taxon>
        <taxon>Coscinodiscophyceae</taxon>
        <taxon>Thalassiosirophycidae</taxon>
        <taxon>Stephanodiscales</taxon>
        <taxon>Stephanodiscaceae</taxon>
        <taxon>Cyclotella</taxon>
    </lineage>
</organism>
<sequence length="977" mass="107607">MSSHVQHQAAPQHAQSQTMNEDPRPVQNLGGMQLNALPSIPANASNALQLQTNSIPPNLPPQAHPFYLWMLQQQAQQQQAQHQLHAQHQAQQAQAQQEAQRIAQQQEQERLKREEEARRQQEEEAKRLQEQVELQKEEEARRQQEVQKQQQAQQQVEANENASAINVLNLPQIGSLNPQQQLALFQYQLAMTQSQQNNNGQITLPQMQLPQGGDNLLMQQQFQFLQTLQQFQPQGQPNVNSTQALTGPASSFQPVQTGQAMLPASQNKHGAIPEPTKLARRSKDKTTNSSPIAPPDCTTEVIGNTIKSLNNTIKSIHSRAENPQALESTKSSGANQQLISGSMKSLNSTLVSTVPLPQQAGAQGGTNPSEVLVGPEKLMKQNLLLQQQQQGTPMVAYNVLQANFQANPPTANPIYPNVTAQGTAPAPSNMNVISSDTDGEALSRKGGKTFDNYATESGTDDDFMLLGARANAIDVNKGRKNSDTHGTNSEAVDKTNKERNREHAKNTRLRKKAYVESLKQTVDELCRERDALVAERANAANLMVETHSKRVDVLRSFFALRAGYSLNQKRELWSSILDESGFTCRLPITPYQSFPSNEVQFSNCQRTISGVDAMIADVASNAVFLETLVDRYHYPLGKVKFQYTLVTEDSVTEGNQIMARWSMETLNARQCGARIELHQQGMLFCKFNSAHKIVTLDITFDVMAFMLQVKMAMGFENFNDVAIPNTVQTCQKQYDYPMVMTLADRPYTIVQVNERWENLTGYTGAEVVGKRSCSILQGSDTGRKGLERLMSPLLFKRPSCGMITNYTKNRRRYRSYVTLYPLSTDSNVSHYFGLTTFVQWIDAEETVQSQAQNNSSGDSKTGGNSSSSSQPKRPRDESAGGSSAGSHKSKQAKANGSSSSCSDGTNSNDAASAVKLVTASNRDKQSLNSLTSSMSSSSTVIKGVDQEDSNSVAVLAPSRTKTEALSANPNSPKHSDS</sequence>
<evidence type="ECO:0000313" key="6">
    <source>
        <dbReference type="Proteomes" id="UP001530400"/>
    </source>
</evidence>
<dbReference type="GO" id="GO:0005634">
    <property type="term" value="C:nucleus"/>
    <property type="evidence" value="ECO:0007669"/>
    <property type="project" value="UniProtKB-SubCell"/>
</dbReference>
<gene>
    <name evidence="5" type="ORF">ACHAWO_012214</name>
</gene>
<dbReference type="PANTHER" id="PTHR15683">
    <property type="entry name" value="SCAFFOLD ATTACHMENT FACTOR B-RELATED"/>
    <property type="match status" value="1"/>
</dbReference>
<dbReference type="Gene3D" id="1.20.5.170">
    <property type="match status" value="1"/>
</dbReference>
<proteinExistence type="predicted"/>
<dbReference type="PANTHER" id="PTHR15683:SF8">
    <property type="entry name" value="SCAFFOLD ATTACHMENT FACTOR B, ISOFORM B"/>
    <property type="match status" value="1"/>
</dbReference>
<dbReference type="InterPro" id="IPR000014">
    <property type="entry name" value="PAS"/>
</dbReference>
<protein>
    <recommendedName>
        <fullName evidence="4">PAS domain-containing protein</fullName>
    </recommendedName>
</protein>
<feature type="compositionally biased region" description="Polar residues" evidence="3">
    <location>
        <begin position="963"/>
        <end position="977"/>
    </location>
</feature>
<reference evidence="5 6" key="1">
    <citation type="submission" date="2024-10" db="EMBL/GenBank/DDBJ databases">
        <title>Updated reference genomes for cyclostephanoid diatoms.</title>
        <authorList>
            <person name="Roberts W.R."/>
            <person name="Alverson A.J."/>
        </authorList>
    </citation>
    <scope>NUCLEOTIDE SEQUENCE [LARGE SCALE GENOMIC DNA]</scope>
    <source>
        <strain evidence="5 6">AJA010-31</strain>
    </source>
</reference>
<dbReference type="Gene3D" id="3.30.450.20">
    <property type="entry name" value="PAS domain"/>
    <property type="match status" value="1"/>
</dbReference>
<evidence type="ECO:0000313" key="5">
    <source>
        <dbReference type="EMBL" id="KAL3774505.1"/>
    </source>
</evidence>
<dbReference type="InterPro" id="IPR046347">
    <property type="entry name" value="bZIP_sf"/>
</dbReference>
<dbReference type="SUPFAM" id="SSF55785">
    <property type="entry name" value="PYP-like sensor domain (PAS domain)"/>
    <property type="match status" value="1"/>
</dbReference>
<feature type="region of interest" description="Disordered" evidence="3">
    <location>
        <begin position="80"/>
        <end position="124"/>
    </location>
</feature>
<evidence type="ECO:0000256" key="2">
    <source>
        <dbReference type="ARBA" id="ARBA00023242"/>
    </source>
</evidence>
<keyword evidence="2" id="KW-0539">Nucleus</keyword>
<comment type="subcellular location">
    <subcellularLocation>
        <location evidence="1">Nucleus</location>
    </subcellularLocation>
</comment>
<feature type="compositionally biased region" description="Basic and acidic residues" evidence="3">
    <location>
        <begin position="107"/>
        <end position="124"/>
    </location>
</feature>
<feature type="compositionally biased region" description="Low complexity" evidence="3">
    <location>
        <begin position="926"/>
        <end position="939"/>
    </location>
</feature>
<feature type="domain" description="PAS" evidence="4">
    <location>
        <begin position="742"/>
        <end position="828"/>
    </location>
</feature>
<feature type="region of interest" description="Disordered" evidence="3">
    <location>
        <begin position="848"/>
        <end position="977"/>
    </location>
</feature>
<feature type="compositionally biased region" description="Basic and acidic residues" evidence="3">
    <location>
        <begin position="491"/>
        <end position="505"/>
    </location>
</feature>
<feature type="compositionally biased region" description="Low complexity" evidence="3">
    <location>
        <begin position="853"/>
        <end position="869"/>
    </location>
</feature>
<keyword evidence="6" id="KW-1185">Reference proteome</keyword>
<dbReference type="InterPro" id="IPR051738">
    <property type="entry name" value="SAF_Modulators"/>
</dbReference>
<evidence type="ECO:0000256" key="3">
    <source>
        <dbReference type="SAM" id="MobiDB-lite"/>
    </source>
</evidence>
<dbReference type="InterPro" id="IPR035965">
    <property type="entry name" value="PAS-like_dom_sf"/>
</dbReference>
<evidence type="ECO:0000256" key="1">
    <source>
        <dbReference type="ARBA" id="ARBA00004123"/>
    </source>
</evidence>
<dbReference type="EMBL" id="JALLPJ020001190">
    <property type="protein sequence ID" value="KAL3774505.1"/>
    <property type="molecule type" value="Genomic_DNA"/>
</dbReference>
<name>A0ABD3NEL4_9STRA</name>